<dbReference type="Pfam" id="PF00383">
    <property type="entry name" value="dCMP_cyt_deam_1"/>
    <property type="match status" value="1"/>
</dbReference>
<keyword evidence="3" id="KW-0378">Hydrolase</keyword>
<dbReference type="Proteomes" id="UP001138997">
    <property type="component" value="Unassembled WGS sequence"/>
</dbReference>
<dbReference type="Gene3D" id="3.40.140.10">
    <property type="entry name" value="Cytidine Deaminase, domain 2"/>
    <property type="match status" value="1"/>
</dbReference>
<dbReference type="PROSITE" id="PS51747">
    <property type="entry name" value="CYT_DCMP_DEAMINASES_2"/>
    <property type="match status" value="1"/>
</dbReference>
<accession>A0A9X1NGR2</accession>
<dbReference type="InterPro" id="IPR002125">
    <property type="entry name" value="CMP_dCMP_dom"/>
</dbReference>
<dbReference type="GO" id="GO:0004132">
    <property type="term" value="F:dCMP deaminase activity"/>
    <property type="evidence" value="ECO:0007669"/>
    <property type="project" value="TreeGrafter"/>
</dbReference>
<keyword evidence="7" id="KW-1185">Reference proteome</keyword>
<comment type="similarity">
    <text evidence="1">Belongs to the cytidine and deoxycytidylate deaminase family.</text>
</comment>
<comment type="caution">
    <text evidence="6">The sequence shown here is derived from an EMBL/GenBank/DDBJ whole genome shotgun (WGS) entry which is preliminary data.</text>
</comment>
<gene>
    <name evidence="6" type="ORF">LR394_18050</name>
</gene>
<name>A0A9X1NGR2_9ACTN</name>
<evidence type="ECO:0000256" key="2">
    <source>
        <dbReference type="ARBA" id="ARBA00022723"/>
    </source>
</evidence>
<protein>
    <submittedName>
        <fullName evidence="6">Deaminase</fullName>
    </submittedName>
</protein>
<sequence>MTQLLAFVPVLHAGYERFLAEHCGPEDELLLIGRSFAAEHAVVRKEIRALDPEKLLGWLLTLGLIERGRVLEIDDLPSAVTGPVLKAPDEDLIRTLIAEHDLAQRAEVELIPTFLRWDKVWSRAGFLPDWDGTVTADEYARSMQSLAAAAAGRSSDWWRQVGAVAVRDGEVLLVEHNRHLPNEYSPYLDGDPRNDFKRGVEMERTTAIHAEAAIVARAAREGISLRGAELHVTTFPCPGCARLVAEARFSRCYFAGGYSVLNGGEVLQQAGVELIYITPAPGES</sequence>
<keyword evidence="4" id="KW-0862">Zinc</keyword>
<keyword evidence="2" id="KW-0479">Metal-binding</keyword>
<evidence type="ECO:0000256" key="4">
    <source>
        <dbReference type="ARBA" id="ARBA00022833"/>
    </source>
</evidence>
<dbReference type="AlphaFoldDB" id="A0A9X1NGR2"/>
<dbReference type="PROSITE" id="PS00903">
    <property type="entry name" value="CYT_DCMP_DEAMINASES_1"/>
    <property type="match status" value="1"/>
</dbReference>
<proteinExistence type="inferred from homology"/>
<dbReference type="InterPro" id="IPR016193">
    <property type="entry name" value="Cytidine_deaminase-like"/>
</dbReference>
<dbReference type="InterPro" id="IPR015517">
    <property type="entry name" value="dCMP_deaminase-rel"/>
</dbReference>
<dbReference type="SUPFAM" id="SSF53927">
    <property type="entry name" value="Cytidine deaminase-like"/>
    <property type="match status" value="1"/>
</dbReference>
<dbReference type="EMBL" id="JAJOMB010000009">
    <property type="protein sequence ID" value="MCD5312813.1"/>
    <property type="molecule type" value="Genomic_DNA"/>
</dbReference>
<dbReference type="GO" id="GO:0008270">
    <property type="term" value="F:zinc ion binding"/>
    <property type="evidence" value="ECO:0007669"/>
    <property type="project" value="InterPro"/>
</dbReference>
<evidence type="ECO:0000313" key="6">
    <source>
        <dbReference type="EMBL" id="MCD5312813.1"/>
    </source>
</evidence>
<reference evidence="6" key="1">
    <citation type="submission" date="2021-11" db="EMBL/GenBank/DDBJ databases">
        <title>Streptomyces corallinus and Kineosporia corallina sp. nov., two new coral-derived marine actinobacteria.</title>
        <authorList>
            <person name="Buangrab K."/>
            <person name="Sutthacheep M."/>
            <person name="Yeemin T."/>
            <person name="Harunari E."/>
            <person name="Igarashi Y."/>
            <person name="Sripreechasak P."/>
            <person name="Kanchanasin P."/>
            <person name="Tanasupawat S."/>
            <person name="Phongsopitanun W."/>
        </authorList>
    </citation>
    <scope>NUCLEOTIDE SEQUENCE</scope>
    <source>
        <strain evidence="6">JCM 31032</strain>
    </source>
</reference>
<dbReference type="GO" id="GO:0005737">
    <property type="term" value="C:cytoplasm"/>
    <property type="evidence" value="ECO:0007669"/>
    <property type="project" value="TreeGrafter"/>
</dbReference>
<dbReference type="InterPro" id="IPR016192">
    <property type="entry name" value="APOBEC/CMP_deaminase_Zn-bd"/>
</dbReference>
<dbReference type="RefSeq" id="WP_231443420.1">
    <property type="nucleotide sequence ID" value="NZ_JAJOMB010000009.1"/>
</dbReference>
<feature type="domain" description="CMP/dCMP-type deaminase" evidence="5">
    <location>
        <begin position="134"/>
        <end position="274"/>
    </location>
</feature>
<dbReference type="PANTHER" id="PTHR11086">
    <property type="entry name" value="DEOXYCYTIDYLATE DEAMINASE-RELATED"/>
    <property type="match status" value="1"/>
</dbReference>
<evidence type="ECO:0000313" key="7">
    <source>
        <dbReference type="Proteomes" id="UP001138997"/>
    </source>
</evidence>
<evidence type="ECO:0000256" key="1">
    <source>
        <dbReference type="ARBA" id="ARBA00006576"/>
    </source>
</evidence>
<evidence type="ECO:0000256" key="3">
    <source>
        <dbReference type="ARBA" id="ARBA00022801"/>
    </source>
</evidence>
<evidence type="ECO:0000259" key="5">
    <source>
        <dbReference type="PROSITE" id="PS51747"/>
    </source>
</evidence>
<organism evidence="6 7">
    <name type="scientific">Kineosporia babensis</name>
    <dbReference type="NCBI Taxonomy" id="499548"/>
    <lineage>
        <taxon>Bacteria</taxon>
        <taxon>Bacillati</taxon>
        <taxon>Actinomycetota</taxon>
        <taxon>Actinomycetes</taxon>
        <taxon>Kineosporiales</taxon>
        <taxon>Kineosporiaceae</taxon>
        <taxon>Kineosporia</taxon>
    </lineage>
</organism>
<dbReference type="PANTHER" id="PTHR11086:SF18">
    <property type="entry name" value="DEOXYCYTIDYLATE DEAMINASE"/>
    <property type="match status" value="1"/>
</dbReference>